<dbReference type="SUPFAM" id="SSF55811">
    <property type="entry name" value="Nudix"/>
    <property type="match status" value="1"/>
</dbReference>
<keyword evidence="2 3" id="KW-0378">Hydrolase</keyword>
<reference evidence="5 6" key="1">
    <citation type="submission" date="2018-03" db="EMBL/GenBank/DDBJ databases">
        <title>Genomic Encyclopedia of Archaeal and Bacterial Type Strains, Phase II (KMG-II): from individual species to whole genera.</title>
        <authorList>
            <person name="Goeker M."/>
        </authorList>
    </citation>
    <scope>NUCLEOTIDE SEQUENCE [LARGE SCALE GENOMIC DNA]</scope>
    <source>
        <strain evidence="5 6">DSM 100346</strain>
    </source>
</reference>
<dbReference type="Proteomes" id="UP000245880">
    <property type="component" value="Unassembled WGS sequence"/>
</dbReference>
<dbReference type="PROSITE" id="PS51462">
    <property type="entry name" value="NUDIX"/>
    <property type="match status" value="1"/>
</dbReference>
<dbReference type="Pfam" id="PF00293">
    <property type="entry name" value="NUDIX"/>
    <property type="match status" value="1"/>
</dbReference>
<feature type="domain" description="Nudix hydrolase" evidence="4">
    <location>
        <begin position="13"/>
        <end position="149"/>
    </location>
</feature>
<dbReference type="Gene3D" id="3.90.79.10">
    <property type="entry name" value="Nucleoside Triphosphate Pyrophosphohydrolase"/>
    <property type="match status" value="1"/>
</dbReference>
<evidence type="ECO:0000313" key="6">
    <source>
        <dbReference type="Proteomes" id="UP000245880"/>
    </source>
</evidence>
<dbReference type="InterPro" id="IPR000086">
    <property type="entry name" value="NUDIX_hydrolase_dom"/>
</dbReference>
<dbReference type="PRINTS" id="PR00502">
    <property type="entry name" value="NUDIXFAMILY"/>
</dbReference>
<name>A0A316AG37_9BACT</name>
<gene>
    <name evidence="5" type="ORF">CLV98_11057</name>
</gene>
<dbReference type="PANTHER" id="PTHR43046">
    <property type="entry name" value="GDP-MANNOSE MANNOSYL HYDROLASE"/>
    <property type="match status" value="1"/>
</dbReference>
<evidence type="ECO:0000259" key="4">
    <source>
        <dbReference type="PROSITE" id="PS51462"/>
    </source>
</evidence>
<evidence type="ECO:0000313" key="5">
    <source>
        <dbReference type="EMBL" id="PWJ56746.1"/>
    </source>
</evidence>
<dbReference type="EMBL" id="QGDT01000010">
    <property type="protein sequence ID" value="PWJ56746.1"/>
    <property type="molecule type" value="Genomic_DNA"/>
</dbReference>
<dbReference type="PROSITE" id="PS00893">
    <property type="entry name" value="NUDIX_BOX"/>
    <property type="match status" value="1"/>
</dbReference>
<evidence type="ECO:0000256" key="1">
    <source>
        <dbReference type="ARBA" id="ARBA00001946"/>
    </source>
</evidence>
<accession>A0A316AG37</accession>
<comment type="cofactor">
    <cofactor evidence="1">
        <name>Mg(2+)</name>
        <dbReference type="ChEBI" id="CHEBI:18420"/>
    </cofactor>
</comment>
<dbReference type="AlphaFoldDB" id="A0A316AG37"/>
<organism evidence="5 6">
    <name type="scientific">Dyadobacter jejuensis</name>
    <dbReference type="NCBI Taxonomy" id="1082580"/>
    <lineage>
        <taxon>Bacteria</taxon>
        <taxon>Pseudomonadati</taxon>
        <taxon>Bacteroidota</taxon>
        <taxon>Cytophagia</taxon>
        <taxon>Cytophagales</taxon>
        <taxon>Spirosomataceae</taxon>
        <taxon>Dyadobacter</taxon>
    </lineage>
</organism>
<dbReference type="GO" id="GO:0016787">
    <property type="term" value="F:hydrolase activity"/>
    <property type="evidence" value="ECO:0007669"/>
    <property type="project" value="UniProtKB-KW"/>
</dbReference>
<dbReference type="InterPro" id="IPR020476">
    <property type="entry name" value="Nudix_hydrolase"/>
</dbReference>
<evidence type="ECO:0000256" key="3">
    <source>
        <dbReference type="RuleBase" id="RU003476"/>
    </source>
</evidence>
<proteinExistence type="inferred from homology"/>
<dbReference type="InterPro" id="IPR015797">
    <property type="entry name" value="NUDIX_hydrolase-like_dom_sf"/>
</dbReference>
<evidence type="ECO:0000256" key="2">
    <source>
        <dbReference type="ARBA" id="ARBA00022801"/>
    </source>
</evidence>
<dbReference type="PANTHER" id="PTHR43046:SF14">
    <property type="entry name" value="MUTT_NUDIX FAMILY PROTEIN"/>
    <property type="match status" value="1"/>
</dbReference>
<dbReference type="OrthoDB" id="9810648at2"/>
<dbReference type="CDD" id="cd18880">
    <property type="entry name" value="NUDIX_ADPRase"/>
    <property type="match status" value="1"/>
</dbReference>
<comment type="caution">
    <text evidence="5">The sequence shown here is derived from an EMBL/GenBank/DDBJ whole genome shotgun (WGS) entry which is preliminary data.</text>
</comment>
<keyword evidence="6" id="KW-1185">Reference proteome</keyword>
<dbReference type="RefSeq" id="WP_109676109.1">
    <property type="nucleotide sequence ID" value="NZ_QGDT01000010.1"/>
</dbReference>
<sequence length="165" mass="18702">MDRSLHIDQHYGGRIRVRVCGVLVESDSILLVGHQQGAHPENLFWAPPGGGVDFGEEMEQALKREFLEETGLDIEVEELLSVSEFLDHPLHAVELFFKVKVRAGRLVKGQDPEMEKDQQIIKKVMFVPASHLESMPDANKHVVLRKFKSLDEVAQWKGLIPRTEA</sequence>
<dbReference type="InterPro" id="IPR020084">
    <property type="entry name" value="NUDIX_hydrolase_CS"/>
</dbReference>
<protein>
    <submittedName>
        <fullName evidence="5">NUDIX domain-containing protein</fullName>
    </submittedName>
</protein>
<comment type="similarity">
    <text evidence="3">Belongs to the Nudix hydrolase family.</text>
</comment>